<feature type="non-terminal residue" evidence="3">
    <location>
        <position position="1"/>
    </location>
</feature>
<feature type="domain" description="PPM-type phosphatase" evidence="2">
    <location>
        <begin position="11"/>
        <end position="251"/>
    </location>
</feature>
<dbReference type="Proteomes" id="UP000007264">
    <property type="component" value="Unassembled WGS sequence"/>
</dbReference>
<comment type="caution">
    <text evidence="3">The sequence shown here is derived from an EMBL/GenBank/DDBJ whole genome shotgun (WGS) entry which is preliminary data.</text>
</comment>
<dbReference type="SMART" id="SM00332">
    <property type="entry name" value="PP2Cc"/>
    <property type="match status" value="1"/>
</dbReference>
<keyword evidence="1" id="KW-0464">Manganese</keyword>
<dbReference type="PANTHER" id="PTHR12320:SF1">
    <property type="entry name" value="PROTEIN PHOSPHATASE PTC7 HOMOLOG"/>
    <property type="match status" value="1"/>
</dbReference>
<keyword evidence="4" id="KW-1185">Reference proteome</keyword>
<dbReference type="eggNOG" id="KOG1379">
    <property type="taxonomic scope" value="Eukaryota"/>
</dbReference>
<dbReference type="EMBL" id="AGSI01000003">
    <property type="protein sequence ID" value="EIE26214.1"/>
    <property type="molecule type" value="Genomic_DNA"/>
</dbReference>
<dbReference type="GO" id="GO:0004722">
    <property type="term" value="F:protein serine/threonine phosphatase activity"/>
    <property type="evidence" value="ECO:0007669"/>
    <property type="project" value="UniProtKB-EC"/>
</dbReference>
<name>I0Z6E5_COCSC</name>
<comment type="catalytic activity">
    <reaction evidence="1">
        <text>O-phospho-L-seryl-[protein] + H2O = L-seryl-[protein] + phosphate</text>
        <dbReference type="Rhea" id="RHEA:20629"/>
        <dbReference type="Rhea" id="RHEA-COMP:9863"/>
        <dbReference type="Rhea" id="RHEA-COMP:11604"/>
        <dbReference type="ChEBI" id="CHEBI:15377"/>
        <dbReference type="ChEBI" id="CHEBI:29999"/>
        <dbReference type="ChEBI" id="CHEBI:43474"/>
        <dbReference type="ChEBI" id="CHEBI:83421"/>
        <dbReference type="EC" id="3.1.3.16"/>
    </reaction>
</comment>
<gene>
    <name evidence="3" type="ORF">COCSUDRAFT_6667</name>
</gene>
<evidence type="ECO:0000256" key="1">
    <source>
        <dbReference type="RuleBase" id="RU366020"/>
    </source>
</evidence>
<proteinExistence type="inferred from homology"/>
<comment type="cofactor">
    <cofactor evidence="1">
        <name>Mg(2+)</name>
        <dbReference type="ChEBI" id="CHEBI:18420"/>
    </cofactor>
</comment>
<dbReference type="SUPFAM" id="SSF81606">
    <property type="entry name" value="PP2C-like"/>
    <property type="match status" value="1"/>
</dbReference>
<feature type="non-terminal residue" evidence="3">
    <location>
        <position position="251"/>
    </location>
</feature>
<dbReference type="InterPro" id="IPR001932">
    <property type="entry name" value="PPM-type_phosphatase-like_dom"/>
</dbReference>
<keyword evidence="1" id="KW-0479">Metal-binding</keyword>
<keyword evidence="1" id="KW-0460">Magnesium</keyword>
<dbReference type="Gene3D" id="3.60.40.10">
    <property type="entry name" value="PPM-type phosphatase domain"/>
    <property type="match status" value="1"/>
</dbReference>
<comment type="catalytic activity">
    <reaction evidence="1">
        <text>O-phospho-L-threonyl-[protein] + H2O = L-threonyl-[protein] + phosphate</text>
        <dbReference type="Rhea" id="RHEA:47004"/>
        <dbReference type="Rhea" id="RHEA-COMP:11060"/>
        <dbReference type="Rhea" id="RHEA-COMP:11605"/>
        <dbReference type="ChEBI" id="CHEBI:15377"/>
        <dbReference type="ChEBI" id="CHEBI:30013"/>
        <dbReference type="ChEBI" id="CHEBI:43474"/>
        <dbReference type="ChEBI" id="CHEBI:61977"/>
        <dbReference type="EC" id="3.1.3.16"/>
    </reaction>
</comment>
<keyword evidence="1" id="KW-0378">Hydrolase</keyword>
<dbReference type="GO" id="GO:0046872">
    <property type="term" value="F:metal ion binding"/>
    <property type="evidence" value="ECO:0007669"/>
    <property type="project" value="UniProtKB-UniRule"/>
</dbReference>
<dbReference type="InterPro" id="IPR039123">
    <property type="entry name" value="PPTC7"/>
</dbReference>
<organism evidence="3 4">
    <name type="scientific">Coccomyxa subellipsoidea (strain C-169)</name>
    <name type="common">Green microalga</name>
    <dbReference type="NCBI Taxonomy" id="574566"/>
    <lineage>
        <taxon>Eukaryota</taxon>
        <taxon>Viridiplantae</taxon>
        <taxon>Chlorophyta</taxon>
        <taxon>core chlorophytes</taxon>
        <taxon>Trebouxiophyceae</taxon>
        <taxon>Trebouxiophyceae incertae sedis</taxon>
        <taxon>Coccomyxaceae</taxon>
        <taxon>Coccomyxa</taxon>
        <taxon>Coccomyxa subellipsoidea</taxon>
    </lineage>
</organism>
<dbReference type="RefSeq" id="XP_005650758.1">
    <property type="nucleotide sequence ID" value="XM_005650701.1"/>
</dbReference>
<evidence type="ECO:0000313" key="4">
    <source>
        <dbReference type="Proteomes" id="UP000007264"/>
    </source>
</evidence>
<dbReference type="GeneID" id="17044218"/>
<evidence type="ECO:0000313" key="3">
    <source>
        <dbReference type="EMBL" id="EIE26214.1"/>
    </source>
</evidence>
<dbReference type="PANTHER" id="PTHR12320">
    <property type="entry name" value="PROTEIN PHOSPHATASE 2C"/>
    <property type="match status" value="1"/>
</dbReference>
<dbReference type="OrthoDB" id="60843at2759"/>
<accession>I0Z6E5</accession>
<dbReference type="SMART" id="SM00331">
    <property type="entry name" value="PP2C_SIG"/>
    <property type="match status" value="1"/>
</dbReference>
<comment type="cofactor">
    <cofactor evidence="1">
        <name>Mn(2+)</name>
        <dbReference type="ChEBI" id="CHEBI:29035"/>
    </cofactor>
</comment>
<evidence type="ECO:0000259" key="2">
    <source>
        <dbReference type="PROSITE" id="PS51746"/>
    </source>
</evidence>
<comment type="similarity">
    <text evidence="1">Belongs to the PP2C family.</text>
</comment>
<dbReference type="AlphaFoldDB" id="I0Z6E5"/>
<dbReference type="Pfam" id="PF07228">
    <property type="entry name" value="SpoIIE"/>
    <property type="match status" value="1"/>
</dbReference>
<dbReference type="EC" id="3.1.3.16" evidence="1"/>
<protein>
    <recommendedName>
        <fullName evidence="1">Protein phosphatase</fullName>
        <ecNumber evidence="1">3.1.3.16</ecNumber>
    </recommendedName>
</protein>
<dbReference type="PROSITE" id="PS51746">
    <property type="entry name" value="PPM_2"/>
    <property type="match status" value="1"/>
</dbReference>
<sequence>ASAVALPHPEKVGAGHPKAVNRKAEGWGGEDAYFCTAAEDGTFALGVADGVYMWKEQGIDSGLFSRSLMTYARQAVIEGERDPVKVLRKADDGNERDGLKGSSTACVVLIDTVQGQLKSANVGDSGFLVIGRAQFGDQLAMKYHSPQQEHSFGCPYQLGHYDGADSPEDAMLMTVPVAAGDVVVLGSDGLWDNLSDEQVLEEVRASLAACEGASATAHRLAAAAFRHSLDRHSQTPYSLGASEAFDMVYSG</sequence>
<reference evidence="3 4" key="1">
    <citation type="journal article" date="2012" name="Genome Biol.">
        <title>The genome of the polar eukaryotic microalga coccomyxa subellipsoidea reveals traits of cold adaptation.</title>
        <authorList>
            <person name="Blanc G."/>
            <person name="Agarkova I."/>
            <person name="Grimwood J."/>
            <person name="Kuo A."/>
            <person name="Brueggeman A."/>
            <person name="Dunigan D."/>
            <person name="Gurnon J."/>
            <person name="Ladunga I."/>
            <person name="Lindquist E."/>
            <person name="Lucas S."/>
            <person name="Pangilinan J."/>
            <person name="Proschold T."/>
            <person name="Salamov A."/>
            <person name="Schmutz J."/>
            <person name="Weeks D."/>
            <person name="Yamada T."/>
            <person name="Claverie J.M."/>
            <person name="Grigoriev I."/>
            <person name="Van Etten J."/>
            <person name="Lomsadze A."/>
            <person name="Borodovsky M."/>
        </authorList>
    </citation>
    <scope>NUCLEOTIDE SEQUENCE [LARGE SCALE GENOMIC DNA]</scope>
    <source>
        <strain evidence="3 4">C-169</strain>
    </source>
</reference>
<keyword evidence="1" id="KW-0904">Protein phosphatase</keyword>
<dbReference type="KEGG" id="csl:COCSUDRAFT_6667"/>
<dbReference type="InterPro" id="IPR036457">
    <property type="entry name" value="PPM-type-like_dom_sf"/>
</dbReference>